<gene>
    <name evidence="2" type="ORF">SAMN05421512_1086</name>
</gene>
<feature type="compositionally biased region" description="Basic and acidic residues" evidence="1">
    <location>
        <begin position="1"/>
        <end position="13"/>
    </location>
</feature>
<reference evidence="2 3" key="1">
    <citation type="submission" date="2017-08" db="EMBL/GenBank/DDBJ databases">
        <authorList>
            <person name="de Groot N.N."/>
        </authorList>
    </citation>
    <scope>NUCLEOTIDE SEQUENCE [LARGE SCALE GENOMIC DNA]</scope>
    <source>
        <strain evidence="2 3">USBA 352</strain>
    </source>
</reference>
<evidence type="ECO:0000313" key="2">
    <source>
        <dbReference type="EMBL" id="SOC14770.1"/>
    </source>
</evidence>
<accession>A0A285T5R0</accession>
<name>A0A285T5R0_9HYPH</name>
<protein>
    <submittedName>
        <fullName evidence="2">Uncharacterized protein</fullName>
    </submittedName>
</protein>
<dbReference type="AlphaFoldDB" id="A0A285T5R0"/>
<dbReference type="Proteomes" id="UP000219331">
    <property type="component" value="Unassembled WGS sequence"/>
</dbReference>
<proteinExistence type="predicted"/>
<feature type="region of interest" description="Disordered" evidence="1">
    <location>
        <begin position="1"/>
        <end position="40"/>
    </location>
</feature>
<keyword evidence="3" id="KW-1185">Reference proteome</keyword>
<dbReference type="EMBL" id="OBML01000008">
    <property type="protein sequence ID" value="SOC14770.1"/>
    <property type="molecule type" value="Genomic_DNA"/>
</dbReference>
<evidence type="ECO:0000256" key="1">
    <source>
        <dbReference type="SAM" id="MobiDB-lite"/>
    </source>
</evidence>
<feature type="compositionally biased region" description="Basic and acidic residues" evidence="1">
    <location>
        <begin position="30"/>
        <end position="40"/>
    </location>
</feature>
<dbReference type="OrthoDB" id="7851346at2"/>
<evidence type="ECO:0000313" key="3">
    <source>
        <dbReference type="Proteomes" id="UP000219331"/>
    </source>
</evidence>
<dbReference type="RefSeq" id="WP_097175446.1">
    <property type="nucleotide sequence ID" value="NZ_OBML01000008.1"/>
</dbReference>
<organism evidence="2 3">
    <name type="scientific">Stappia indica</name>
    <dbReference type="NCBI Taxonomy" id="538381"/>
    <lineage>
        <taxon>Bacteria</taxon>
        <taxon>Pseudomonadati</taxon>
        <taxon>Pseudomonadota</taxon>
        <taxon>Alphaproteobacteria</taxon>
        <taxon>Hyphomicrobiales</taxon>
        <taxon>Stappiaceae</taxon>
        <taxon>Stappia</taxon>
    </lineage>
</organism>
<sequence>MSDKHGNADRLDVDISEIPLPPDELTEALDNSRPEAGRPLAEKPEVAALDFLSDAGTREADIPLDHPFSLDGRDIRTIKVRKLTVIEVAEVSSRAGKTGFDLYDIYAAMTGLPAAVLRGLLDDDGEAVIGKAYDFLPRAFRTEGD</sequence>